<organism evidence="1 2">
    <name type="scientific">Agromyces kandeliae</name>
    <dbReference type="NCBI Taxonomy" id="2666141"/>
    <lineage>
        <taxon>Bacteria</taxon>
        <taxon>Bacillati</taxon>
        <taxon>Actinomycetota</taxon>
        <taxon>Actinomycetes</taxon>
        <taxon>Micrococcales</taxon>
        <taxon>Microbacteriaceae</taxon>
        <taxon>Agromyces</taxon>
    </lineage>
</organism>
<evidence type="ECO:0000313" key="2">
    <source>
        <dbReference type="Proteomes" id="UP000476511"/>
    </source>
</evidence>
<dbReference type="Gene3D" id="1.10.10.1150">
    <property type="entry name" value="Coenzyme PQQ synthesis protein D (PqqD)"/>
    <property type="match status" value="1"/>
</dbReference>
<gene>
    <name evidence="1" type="ORF">GJR97_08090</name>
</gene>
<name>A0A6L5R153_9MICO</name>
<dbReference type="Proteomes" id="UP000476511">
    <property type="component" value="Unassembled WGS sequence"/>
</dbReference>
<dbReference type="EMBL" id="WKJD01000012">
    <property type="protein sequence ID" value="MRX43689.1"/>
    <property type="molecule type" value="Genomic_DNA"/>
</dbReference>
<dbReference type="RefSeq" id="WP_154345973.1">
    <property type="nucleotide sequence ID" value="NZ_WKJD01000012.1"/>
</dbReference>
<keyword evidence="2" id="KW-1185">Reference proteome</keyword>
<reference evidence="1 2" key="1">
    <citation type="submission" date="2019-11" db="EMBL/GenBank/DDBJ databases">
        <title>Agromyces kandeliae sp. nov., isolated from mangrove soil.</title>
        <authorList>
            <person name="Wang R."/>
        </authorList>
    </citation>
    <scope>NUCLEOTIDE SEQUENCE [LARGE SCALE GENOMIC DNA]</scope>
    <source>
        <strain evidence="1 2">Q22</strain>
    </source>
</reference>
<dbReference type="AlphaFoldDB" id="A0A6L5R153"/>
<dbReference type="InterPro" id="IPR008792">
    <property type="entry name" value="PQQD"/>
</dbReference>
<protein>
    <submittedName>
        <fullName evidence="1">PqqD family peptide modification chaperone</fullName>
    </submittedName>
</protein>
<evidence type="ECO:0000313" key="1">
    <source>
        <dbReference type="EMBL" id="MRX43689.1"/>
    </source>
</evidence>
<dbReference type="Pfam" id="PF05402">
    <property type="entry name" value="PqqD"/>
    <property type="match status" value="1"/>
</dbReference>
<proteinExistence type="predicted"/>
<comment type="caution">
    <text evidence="1">The sequence shown here is derived from an EMBL/GenBank/DDBJ whole genome shotgun (WGS) entry which is preliminary data.</text>
</comment>
<dbReference type="InterPro" id="IPR041881">
    <property type="entry name" value="PqqD_sf"/>
</dbReference>
<accession>A0A6L5R153</accession>
<sequence length="88" mass="9109">MAGYRLADAAGVVEHEDVVYVATLPGGPIAVLSGVAGLILLEACDGPATTLVERVAELTAVDPEEIRAHVEGFVGDLVERGLLVREVS</sequence>